<name>A0A9X1RNK2_9BURK</name>
<sequence>MHHSLDKRLIRFENIEEIRTRPAFRDEIAAASALPKEAVGVYRFPKDAPEQCGLSNCRTPHMKGFVVAMESGEETLIGGYCGAKKMGLAFQEVINRAQLADRMQRYRDTISAAVGRADEFDARLADLLERPQGAKWIGKRIANCNATLPHEASHLIHRMAQRREPDVYDAVRMTDKEVAVARETGAIPKGQPGPYFRQQKAGTIAGLEIWRSDLRALLIDDLQQGMVALKSLDVASIRSEHALRKHAQWVDDIPRKLSDAEQLIVAGQEFFDAENLHTLKRLSIIERKIEGLAGAVDALISATKASIA</sequence>
<reference evidence="1" key="1">
    <citation type="submission" date="2022-01" db="EMBL/GenBank/DDBJ databases">
        <title>Genome sequence and assembly of Parabukholderia sp. RG36.</title>
        <authorList>
            <person name="Chhetri G."/>
        </authorList>
    </citation>
    <scope>NUCLEOTIDE SEQUENCE</scope>
    <source>
        <strain evidence="1">RG36</strain>
    </source>
</reference>
<organism evidence="1 2">
    <name type="scientific">Paraburkholderia tagetis</name>
    <dbReference type="NCBI Taxonomy" id="2913261"/>
    <lineage>
        <taxon>Bacteria</taxon>
        <taxon>Pseudomonadati</taxon>
        <taxon>Pseudomonadota</taxon>
        <taxon>Betaproteobacteria</taxon>
        <taxon>Burkholderiales</taxon>
        <taxon>Burkholderiaceae</taxon>
        <taxon>Paraburkholderia</taxon>
    </lineage>
</organism>
<keyword evidence="2" id="KW-1185">Reference proteome</keyword>
<evidence type="ECO:0000313" key="2">
    <source>
        <dbReference type="Proteomes" id="UP001139308"/>
    </source>
</evidence>
<protein>
    <submittedName>
        <fullName evidence="1">Uncharacterized protein</fullName>
    </submittedName>
</protein>
<gene>
    <name evidence="1" type="ORF">L5014_08765</name>
</gene>
<evidence type="ECO:0000313" key="1">
    <source>
        <dbReference type="EMBL" id="MCG5073454.1"/>
    </source>
</evidence>
<dbReference type="AlphaFoldDB" id="A0A9X1RNK2"/>
<dbReference type="RefSeq" id="WP_238463225.1">
    <property type="nucleotide sequence ID" value="NZ_JAKLJA010000005.1"/>
</dbReference>
<proteinExistence type="predicted"/>
<dbReference type="Proteomes" id="UP001139308">
    <property type="component" value="Unassembled WGS sequence"/>
</dbReference>
<dbReference type="EMBL" id="JAKLJA010000005">
    <property type="protein sequence ID" value="MCG5073454.1"/>
    <property type="molecule type" value="Genomic_DNA"/>
</dbReference>
<accession>A0A9X1RNK2</accession>
<comment type="caution">
    <text evidence="1">The sequence shown here is derived from an EMBL/GenBank/DDBJ whole genome shotgun (WGS) entry which is preliminary data.</text>
</comment>